<keyword evidence="6 7" id="KW-0472">Membrane</keyword>
<dbReference type="AlphaFoldDB" id="A0A5C8KWS4"/>
<dbReference type="PROSITE" id="PS50928">
    <property type="entry name" value="ABC_TM1"/>
    <property type="match status" value="1"/>
</dbReference>
<feature type="transmembrane region" description="Helical" evidence="7">
    <location>
        <begin position="42"/>
        <end position="59"/>
    </location>
</feature>
<gene>
    <name evidence="9" type="primary">phnE</name>
    <name evidence="9" type="ORF">FU658_00645</name>
</gene>
<dbReference type="Pfam" id="PF00528">
    <property type="entry name" value="BPD_transp_1"/>
    <property type="match status" value="1"/>
</dbReference>
<dbReference type="EMBL" id="VRTS01000001">
    <property type="protein sequence ID" value="TXK65670.1"/>
    <property type="molecule type" value="Genomic_DNA"/>
</dbReference>
<dbReference type="InterPro" id="IPR000515">
    <property type="entry name" value="MetI-like"/>
</dbReference>
<evidence type="ECO:0000256" key="2">
    <source>
        <dbReference type="ARBA" id="ARBA00022448"/>
    </source>
</evidence>
<evidence type="ECO:0000256" key="5">
    <source>
        <dbReference type="ARBA" id="ARBA00022989"/>
    </source>
</evidence>
<comment type="subcellular location">
    <subcellularLocation>
        <location evidence="1 7">Cell membrane</location>
        <topology evidence="1 7">Multi-pass membrane protein</topology>
    </subcellularLocation>
</comment>
<dbReference type="InterPro" id="IPR035906">
    <property type="entry name" value="MetI-like_sf"/>
</dbReference>
<dbReference type="OrthoDB" id="9808005at2"/>
<evidence type="ECO:0000256" key="6">
    <source>
        <dbReference type="ARBA" id="ARBA00023136"/>
    </source>
</evidence>
<keyword evidence="4 7" id="KW-0812">Transmembrane</keyword>
<name>A0A5C8KWS4_9GAMM</name>
<comment type="caution">
    <text evidence="9">The sequence shown here is derived from an EMBL/GenBank/DDBJ whole genome shotgun (WGS) entry which is preliminary data.</text>
</comment>
<evidence type="ECO:0000313" key="10">
    <source>
        <dbReference type="Proteomes" id="UP000321248"/>
    </source>
</evidence>
<feature type="transmembrane region" description="Helical" evidence="7">
    <location>
        <begin position="268"/>
        <end position="289"/>
    </location>
</feature>
<keyword evidence="5 7" id="KW-1133">Transmembrane helix</keyword>
<dbReference type="NCBIfam" id="TIGR01097">
    <property type="entry name" value="PhnE"/>
    <property type="match status" value="1"/>
</dbReference>
<dbReference type="GO" id="GO:0005886">
    <property type="term" value="C:plasma membrane"/>
    <property type="evidence" value="ECO:0007669"/>
    <property type="project" value="UniProtKB-SubCell"/>
</dbReference>
<evidence type="ECO:0000259" key="8">
    <source>
        <dbReference type="PROSITE" id="PS50928"/>
    </source>
</evidence>
<dbReference type="RefSeq" id="WP_147890342.1">
    <property type="nucleotide sequence ID" value="NZ_VRTS01000001.1"/>
</dbReference>
<evidence type="ECO:0000313" key="9">
    <source>
        <dbReference type="EMBL" id="TXK65670.1"/>
    </source>
</evidence>
<feature type="transmembrane region" description="Helical" evidence="7">
    <location>
        <begin position="111"/>
        <end position="135"/>
    </location>
</feature>
<dbReference type="CDD" id="cd06261">
    <property type="entry name" value="TM_PBP2"/>
    <property type="match status" value="1"/>
</dbReference>
<feature type="transmembrane region" description="Helical" evidence="7">
    <location>
        <begin position="155"/>
        <end position="178"/>
    </location>
</feature>
<sequence length="296" mass="31240">MTARTSKTYPGRPRGGLATWVSLGLGLAFLASLWAVDASPQRLIAVPGEVLIFLGRFFLPDMFFLRDPETGRWLCSQDWAACQSALGTHWSGVVGYGRDQVVAGIIESIHIAWIGTIIGAVLSLGLAFLGANTLFPTLSKGVKALSSTIRAVPEILLAIYLIPIVGLGATAGALAIGLHSVGMLSKLGAEVVESIDMGPVEAVEAAGGSKIAAIRYAVLPQVIPEILAQWLFRFELNLRASAILGVVGAGGVGALLLNALRYRQFDKAAAVLIMTVLAVLAIDMLSSALRRRLTRI</sequence>
<proteinExistence type="inferred from homology"/>
<reference evidence="9 10" key="1">
    <citation type="submission" date="2019-08" db="EMBL/GenBank/DDBJ databases">
        <authorList>
            <person name="Karlyshev A.V."/>
        </authorList>
    </citation>
    <scope>NUCLEOTIDE SEQUENCE [LARGE SCALE GENOMIC DNA]</scope>
    <source>
        <strain evidence="9 10">Alg18-2.2</strain>
    </source>
</reference>
<evidence type="ECO:0000256" key="1">
    <source>
        <dbReference type="ARBA" id="ARBA00004651"/>
    </source>
</evidence>
<keyword evidence="10" id="KW-1185">Reference proteome</keyword>
<feature type="transmembrane region" description="Helical" evidence="7">
    <location>
        <begin position="17"/>
        <end position="36"/>
    </location>
</feature>
<feature type="transmembrane region" description="Helical" evidence="7">
    <location>
        <begin position="242"/>
        <end position="262"/>
    </location>
</feature>
<evidence type="ECO:0000256" key="3">
    <source>
        <dbReference type="ARBA" id="ARBA00022475"/>
    </source>
</evidence>
<dbReference type="PANTHER" id="PTHR30043:SF1">
    <property type="entry name" value="ABC TRANSPORT SYSTEM PERMEASE PROTEIN P69"/>
    <property type="match status" value="1"/>
</dbReference>
<accession>A0A5C8KWS4</accession>
<comment type="similarity">
    <text evidence="7">Belongs to the binding-protein-dependent transport system permease family.</text>
</comment>
<evidence type="ECO:0000256" key="4">
    <source>
        <dbReference type="ARBA" id="ARBA00022692"/>
    </source>
</evidence>
<evidence type="ECO:0000256" key="7">
    <source>
        <dbReference type="RuleBase" id="RU363032"/>
    </source>
</evidence>
<feature type="domain" description="ABC transmembrane type-1" evidence="8">
    <location>
        <begin position="105"/>
        <end position="286"/>
    </location>
</feature>
<keyword evidence="3" id="KW-1003">Cell membrane</keyword>
<dbReference type="PANTHER" id="PTHR30043">
    <property type="entry name" value="PHOSPHONATES TRANSPORT SYSTEM PERMEASE PROTEIN"/>
    <property type="match status" value="1"/>
</dbReference>
<dbReference type="InterPro" id="IPR005769">
    <property type="entry name" value="PhnE/PtxC"/>
</dbReference>
<dbReference type="SUPFAM" id="SSF161098">
    <property type="entry name" value="MetI-like"/>
    <property type="match status" value="1"/>
</dbReference>
<dbReference type="Gene3D" id="1.10.3720.10">
    <property type="entry name" value="MetI-like"/>
    <property type="match status" value="1"/>
</dbReference>
<protein>
    <submittedName>
        <fullName evidence="9">Phosphonate ABC transporter, permease protein PhnE</fullName>
    </submittedName>
</protein>
<dbReference type="Proteomes" id="UP000321248">
    <property type="component" value="Unassembled WGS sequence"/>
</dbReference>
<keyword evidence="2 7" id="KW-0813">Transport</keyword>
<organism evidence="9 10">
    <name type="scientific">Alkalisalibacterium limincola</name>
    <dbReference type="NCBI Taxonomy" id="2699169"/>
    <lineage>
        <taxon>Bacteria</taxon>
        <taxon>Pseudomonadati</taxon>
        <taxon>Pseudomonadota</taxon>
        <taxon>Gammaproteobacteria</taxon>
        <taxon>Lysobacterales</taxon>
        <taxon>Lysobacteraceae</taxon>
        <taxon>Alkalisalibacterium</taxon>
    </lineage>
</organism>
<dbReference type="GO" id="GO:0015416">
    <property type="term" value="F:ABC-type phosphonate transporter activity"/>
    <property type="evidence" value="ECO:0007669"/>
    <property type="project" value="InterPro"/>
</dbReference>